<feature type="region of interest" description="Disordered" evidence="1">
    <location>
        <begin position="65"/>
        <end position="109"/>
    </location>
</feature>
<protein>
    <submittedName>
        <fullName evidence="3">Uncharacterized protein</fullName>
    </submittedName>
</protein>
<dbReference type="Proteomes" id="UP000183567">
    <property type="component" value="Unassembled WGS sequence"/>
</dbReference>
<proteinExistence type="predicted"/>
<evidence type="ECO:0000313" key="3">
    <source>
        <dbReference type="EMBL" id="OJA14804.1"/>
    </source>
</evidence>
<dbReference type="AlphaFoldDB" id="A0A1J8QSY0"/>
<gene>
    <name evidence="3" type="ORF">AZE42_04183</name>
</gene>
<evidence type="ECO:0000256" key="1">
    <source>
        <dbReference type="SAM" id="MobiDB-lite"/>
    </source>
</evidence>
<dbReference type="EMBL" id="LVVM01003467">
    <property type="protein sequence ID" value="OJA14804.1"/>
    <property type="molecule type" value="Genomic_DNA"/>
</dbReference>
<reference evidence="3 4" key="1">
    <citation type="submission" date="2016-03" db="EMBL/GenBank/DDBJ databases">
        <title>Comparative genomics of the ectomycorrhizal sister species Rhizopogon vinicolor and Rhizopogon vesiculosus (Basidiomycota: Boletales) reveals a divergence of the mating type B locus.</title>
        <authorList>
            <person name="Mujic A.B."/>
            <person name="Kuo A."/>
            <person name="Tritt A."/>
            <person name="Lipzen A."/>
            <person name="Chen C."/>
            <person name="Johnson J."/>
            <person name="Sharma A."/>
            <person name="Barry K."/>
            <person name="Grigoriev I.V."/>
            <person name="Spatafora J.W."/>
        </authorList>
    </citation>
    <scope>NUCLEOTIDE SEQUENCE [LARGE SCALE GENOMIC DNA]</scope>
    <source>
        <strain evidence="3 4">AM-OR11-056</strain>
    </source>
</reference>
<comment type="caution">
    <text evidence="3">The sequence shown here is derived from an EMBL/GenBank/DDBJ whole genome shotgun (WGS) entry which is preliminary data.</text>
</comment>
<evidence type="ECO:0000313" key="4">
    <source>
        <dbReference type="Proteomes" id="UP000183567"/>
    </source>
</evidence>
<keyword evidence="4" id="KW-1185">Reference proteome</keyword>
<name>A0A1J8QSY0_9AGAM</name>
<keyword evidence="2" id="KW-0812">Transmembrane</keyword>
<accession>A0A1J8QSY0</accession>
<evidence type="ECO:0000256" key="2">
    <source>
        <dbReference type="SAM" id="Phobius"/>
    </source>
</evidence>
<dbReference type="OrthoDB" id="2688234at2759"/>
<keyword evidence="2" id="KW-0472">Membrane</keyword>
<sequence>MFLLPVFLSRKSLRGYVFVVVFACSLAAFTLTPISITDTVARTPLKAQKPLSPYLLLGYQAHWPKPAAESPSPHDDSSTTEDSNIIIHPESTPTIPHQPLSPRPTHTFRSDGLLQVNPDARHPILDLIARAEDEWNTKLARASRTLPDAGTSIWL</sequence>
<feature type="transmembrane region" description="Helical" evidence="2">
    <location>
        <begin position="15"/>
        <end position="36"/>
    </location>
</feature>
<organism evidence="3 4">
    <name type="scientific">Rhizopogon vesiculosus</name>
    <dbReference type="NCBI Taxonomy" id="180088"/>
    <lineage>
        <taxon>Eukaryota</taxon>
        <taxon>Fungi</taxon>
        <taxon>Dikarya</taxon>
        <taxon>Basidiomycota</taxon>
        <taxon>Agaricomycotina</taxon>
        <taxon>Agaricomycetes</taxon>
        <taxon>Agaricomycetidae</taxon>
        <taxon>Boletales</taxon>
        <taxon>Suillineae</taxon>
        <taxon>Rhizopogonaceae</taxon>
        <taxon>Rhizopogon</taxon>
    </lineage>
</organism>
<keyword evidence="2" id="KW-1133">Transmembrane helix</keyword>